<feature type="transmembrane region" description="Helical" evidence="11">
    <location>
        <begin position="754"/>
        <end position="773"/>
    </location>
</feature>
<keyword evidence="7" id="KW-0406">Ion transport</keyword>
<feature type="transmembrane region" description="Helical" evidence="11">
    <location>
        <begin position="576"/>
        <end position="598"/>
    </location>
</feature>
<dbReference type="Gene3D" id="1.20.120.1200">
    <property type="entry name" value="NADH-ubiquinone/plastoquinone oxidoreductase chain 6, subunit NuoJ"/>
    <property type="match status" value="1"/>
</dbReference>
<evidence type="ECO:0000256" key="5">
    <source>
        <dbReference type="ARBA" id="ARBA00022692"/>
    </source>
</evidence>
<feature type="transmembrane region" description="Helical" evidence="11">
    <location>
        <begin position="26"/>
        <end position="46"/>
    </location>
</feature>
<feature type="transmembrane region" description="Helical" evidence="11">
    <location>
        <begin position="204"/>
        <end position="220"/>
    </location>
</feature>
<dbReference type="InterPro" id="IPR046806">
    <property type="entry name" value="MrpA_C/MbhE"/>
</dbReference>
<feature type="transmembrane region" description="Helical" evidence="11">
    <location>
        <begin position="813"/>
        <end position="832"/>
    </location>
</feature>
<evidence type="ECO:0000256" key="8">
    <source>
        <dbReference type="ARBA" id="ARBA00023136"/>
    </source>
</evidence>
<organism evidence="17 18">
    <name type="scientific">Corynebacterium glutamicum</name>
    <name type="common">Brevibacterium saccharolyticum</name>
    <dbReference type="NCBI Taxonomy" id="1718"/>
    <lineage>
        <taxon>Bacteria</taxon>
        <taxon>Bacillati</taxon>
        <taxon>Actinomycetota</taxon>
        <taxon>Actinomycetes</taxon>
        <taxon>Mycobacteriales</taxon>
        <taxon>Corynebacteriaceae</taxon>
        <taxon>Corynebacterium</taxon>
    </lineage>
</organism>
<dbReference type="InterPro" id="IPR050616">
    <property type="entry name" value="CPA3_Na-H_Antiporter_A"/>
</dbReference>
<dbReference type="EMBL" id="LOQT01000012">
    <property type="protein sequence ID" value="OKX83448.1"/>
    <property type="molecule type" value="Genomic_DNA"/>
</dbReference>
<keyword evidence="8 11" id="KW-0472">Membrane</keyword>
<dbReference type="InterPro" id="IPR025383">
    <property type="entry name" value="MrpA_C/MbhD"/>
</dbReference>
<feature type="compositionally biased region" description="Basic residues" evidence="10">
    <location>
        <begin position="953"/>
        <end position="965"/>
    </location>
</feature>
<evidence type="ECO:0000259" key="16">
    <source>
        <dbReference type="Pfam" id="PF20501"/>
    </source>
</evidence>
<dbReference type="Pfam" id="PF00361">
    <property type="entry name" value="Proton_antipo_M"/>
    <property type="match status" value="1"/>
</dbReference>
<evidence type="ECO:0000256" key="3">
    <source>
        <dbReference type="ARBA" id="ARBA00022449"/>
    </source>
</evidence>
<feature type="transmembrane region" description="Helical" evidence="11">
    <location>
        <begin position="107"/>
        <end position="126"/>
    </location>
</feature>
<feature type="domain" description="NADH-Ubiquinone oxidoreductase (complex I) chain 5 N-terminal" evidence="13">
    <location>
        <begin position="62"/>
        <end position="103"/>
    </location>
</feature>
<feature type="transmembrane region" description="Helical" evidence="11">
    <location>
        <begin position="164"/>
        <end position="184"/>
    </location>
</feature>
<accession>A0AB36IEK8</accession>
<feature type="domain" description="NADH:quinone oxidoreductase/Mrp antiporter transmembrane" evidence="12">
    <location>
        <begin position="127"/>
        <end position="405"/>
    </location>
</feature>
<keyword evidence="6 11" id="KW-1133">Transmembrane helix</keyword>
<comment type="caution">
    <text evidence="17">The sequence shown here is derived from an EMBL/GenBank/DDBJ whole genome shotgun (WGS) entry which is preliminary data.</text>
</comment>
<feature type="region of interest" description="Disordered" evidence="10">
    <location>
        <begin position="947"/>
        <end position="1019"/>
    </location>
</feature>
<feature type="domain" description="MrpA C-terminal/MbhD" evidence="15">
    <location>
        <begin position="618"/>
        <end position="682"/>
    </location>
</feature>
<feature type="transmembrane region" description="Helical" evidence="11">
    <location>
        <begin position="610"/>
        <end position="627"/>
    </location>
</feature>
<feature type="transmembrane region" description="Helical" evidence="11">
    <location>
        <begin position="869"/>
        <end position="893"/>
    </location>
</feature>
<sequence>MLILFLALTAAAVVAPVLIRTLGRPAFGLLALVPGIGFFWVLSEFIKGTFKDGGELLLHYAWMPSAHLNIDFRMDSLAALFSLIVLGVGALVLLYCWGYFDSNAGRLSAFGAELVAFAMAMFGLVISDNILLMYVFWEITSVLSFLLVGYYGERASSRRSAGQALMVTTLGGLAMLVGIILMGTQTGVWRFSEIPAYSSSWADVPYISAAAALILAGALSKSAIAPTHFWLPGAMAAPTPVSAYLHSAAMVKAGIYLVARLSPDLNVVGSWYLIIIPLGMLTMLMGGWMALRQKDLKLILAYGTVSQLGFIISVVGIGTREALLAGLALTVAHSLFKATLFMTVGAIDHTTGTRDIRKLSGLWRKQPILFAVAAVSAASMAGIPPLFGFIAKETALDTVLNEQMLHGMPGRLMLAGIVLGSIFTMAYSCYFLYEAFATKHSKFPESNGVSPAVEAMHPVKFKLWITPVILAILTVAFGVFPKPVSEAIVTHLDNVTPSLDDAHTKLALWHGLNLPLLLSVVIIISGFIIFWERDTVERLRPNTAAFGSADTAYDAILDALRVLSHRLTASTQRGSLTLNVGVIFFVLTIVPLIALITGEQSDVRMELWDSPVQGFIAAIIIVVAIVATTMDNRLSALILVGVTGYGIAVIFALHGAPDLALTQVLVETIVMVVFMLVLRKMPTEVAWKAEPKQSRVRAWLAGATGLSVVIVTIFAMNARTTEPISVYMQDLAYEIGHGANTVNVLLVDLRGFDTFGEISVLVIAATGIASLVYRNRSFRKDSRRPTLATTGRRWLAAAVDTERAQNRSLMVDVATRILFPAMIMLSVYFFFAGHNAPGGGFAGGLVASLAFSLRYLAGGREELEEALPIDAGRILGTGLFVSATAVLWPMVLLGEPPLTSHIWDLTLPLIGEIHIASALLFDLGVYLIVIGLTMHILNSLGGQLDRDEEMRKQRARDRARRLARNQRREAATVGARRSNEKSTRQMPTIRPPGADTESVEQNGENQSSISTKRLKQEGK</sequence>
<dbReference type="Pfam" id="PF20501">
    <property type="entry name" value="MbhE"/>
    <property type="match status" value="1"/>
</dbReference>
<feature type="transmembrane region" description="Helical" evidence="11">
    <location>
        <begin position="698"/>
        <end position="718"/>
    </location>
</feature>
<feature type="transmembrane region" description="Helical" evidence="11">
    <location>
        <begin position="634"/>
        <end position="653"/>
    </location>
</feature>
<dbReference type="RefSeq" id="WP_003853722.1">
    <property type="nucleotide sequence ID" value="NZ_JAAOYN010000001.1"/>
</dbReference>
<evidence type="ECO:0000256" key="6">
    <source>
        <dbReference type="ARBA" id="ARBA00022989"/>
    </source>
</evidence>
<evidence type="ECO:0000256" key="9">
    <source>
        <dbReference type="RuleBase" id="RU000320"/>
    </source>
</evidence>
<evidence type="ECO:0000256" key="11">
    <source>
        <dbReference type="SAM" id="Phobius"/>
    </source>
</evidence>
<evidence type="ECO:0000256" key="2">
    <source>
        <dbReference type="ARBA" id="ARBA00022448"/>
    </source>
</evidence>
<feature type="transmembrane region" description="Helical" evidence="11">
    <location>
        <begin position="463"/>
        <end position="480"/>
    </location>
</feature>
<feature type="transmembrane region" description="Helical" evidence="11">
    <location>
        <begin position="368"/>
        <end position="391"/>
    </location>
</feature>
<dbReference type="AlphaFoldDB" id="A0AB36IEK8"/>
<feature type="transmembrane region" description="Helical" evidence="11">
    <location>
        <begin position="323"/>
        <end position="347"/>
    </location>
</feature>
<evidence type="ECO:0000256" key="1">
    <source>
        <dbReference type="ARBA" id="ARBA00004651"/>
    </source>
</evidence>
<dbReference type="GO" id="GO:0015297">
    <property type="term" value="F:antiporter activity"/>
    <property type="evidence" value="ECO:0007669"/>
    <property type="project" value="UniProtKB-KW"/>
</dbReference>
<feature type="transmembrane region" description="Helical" evidence="11">
    <location>
        <begin position="132"/>
        <end position="152"/>
    </location>
</feature>
<dbReference type="InterPro" id="IPR007182">
    <property type="entry name" value="MnhB"/>
</dbReference>
<reference evidence="17 18" key="1">
    <citation type="submission" date="2015-12" db="EMBL/GenBank/DDBJ databases">
        <title>Genome sequence of Corynebacterium AS 1.542.</title>
        <authorList>
            <person name="Yang J."/>
            <person name="Yang S."/>
        </authorList>
    </citation>
    <scope>NUCLEOTIDE SEQUENCE [LARGE SCALE GENOMIC DNA]</scope>
    <source>
        <strain evidence="17 18">AS 1.542</strain>
    </source>
</reference>
<dbReference type="InterPro" id="IPR001750">
    <property type="entry name" value="ND/Mrp_TM"/>
</dbReference>
<evidence type="ECO:0000313" key="17">
    <source>
        <dbReference type="EMBL" id="OKX83448.1"/>
    </source>
</evidence>
<dbReference type="GO" id="GO:0006811">
    <property type="term" value="P:monoatomic ion transport"/>
    <property type="evidence" value="ECO:0007669"/>
    <property type="project" value="UniProtKB-KW"/>
</dbReference>
<dbReference type="Pfam" id="PF00662">
    <property type="entry name" value="Proton_antipo_N"/>
    <property type="match status" value="1"/>
</dbReference>
<keyword evidence="2" id="KW-0813">Transport</keyword>
<dbReference type="InterPro" id="IPR001516">
    <property type="entry name" value="Proton_antipo_N"/>
</dbReference>
<feature type="transmembrane region" description="Helical" evidence="11">
    <location>
        <begin position="76"/>
        <end position="100"/>
    </location>
</feature>
<dbReference type="Proteomes" id="UP000186091">
    <property type="component" value="Unassembled WGS sequence"/>
</dbReference>
<evidence type="ECO:0000259" key="15">
    <source>
        <dbReference type="Pfam" id="PF13244"/>
    </source>
</evidence>
<name>A0AB36IEK8_CORGT</name>
<dbReference type="InterPro" id="IPR042106">
    <property type="entry name" value="Nuo/plastoQ_OxRdtase_6_NuoJ"/>
</dbReference>
<evidence type="ECO:0000259" key="13">
    <source>
        <dbReference type="Pfam" id="PF00662"/>
    </source>
</evidence>
<feature type="transmembrane region" description="Helical" evidence="11">
    <location>
        <begin position="913"/>
        <end position="937"/>
    </location>
</feature>
<feature type="transmembrane region" description="Helical" evidence="11">
    <location>
        <begin position="271"/>
        <end position="291"/>
    </location>
</feature>
<dbReference type="Pfam" id="PF13244">
    <property type="entry name" value="MbhD"/>
    <property type="match status" value="1"/>
</dbReference>
<feature type="transmembrane region" description="Helical" evidence="11">
    <location>
        <begin position="507"/>
        <end position="531"/>
    </location>
</feature>
<evidence type="ECO:0000259" key="14">
    <source>
        <dbReference type="Pfam" id="PF04039"/>
    </source>
</evidence>
<keyword evidence="3" id="KW-0050">Antiport</keyword>
<dbReference type="NCBIfam" id="NF009284">
    <property type="entry name" value="PRK12644.1"/>
    <property type="match status" value="1"/>
</dbReference>
<feature type="transmembrane region" description="Helical" evidence="11">
    <location>
        <begin position="838"/>
        <end position="857"/>
    </location>
</feature>
<keyword evidence="5 9" id="KW-0812">Transmembrane</keyword>
<feature type="domain" description="MrpA C-terminal/MbhE" evidence="16">
    <location>
        <begin position="699"/>
        <end position="780"/>
    </location>
</feature>
<feature type="transmembrane region" description="Helical" evidence="11">
    <location>
        <begin position="659"/>
        <end position="678"/>
    </location>
</feature>
<feature type="compositionally biased region" description="Polar residues" evidence="10">
    <location>
        <begin position="999"/>
        <end position="1011"/>
    </location>
</feature>
<evidence type="ECO:0000256" key="7">
    <source>
        <dbReference type="ARBA" id="ARBA00023065"/>
    </source>
</evidence>
<feature type="domain" description="Na+/H+ antiporter MnhB subunit-related protein" evidence="14">
    <location>
        <begin position="811"/>
        <end position="934"/>
    </location>
</feature>
<feature type="transmembrane region" description="Helical" evidence="11">
    <location>
        <begin position="298"/>
        <end position="317"/>
    </location>
</feature>
<evidence type="ECO:0000259" key="12">
    <source>
        <dbReference type="Pfam" id="PF00361"/>
    </source>
</evidence>
<keyword evidence="4" id="KW-1003">Cell membrane</keyword>
<dbReference type="PRINTS" id="PR01434">
    <property type="entry name" value="NADHDHGNASE5"/>
</dbReference>
<evidence type="ECO:0000313" key="18">
    <source>
        <dbReference type="Proteomes" id="UP000186091"/>
    </source>
</evidence>
<feature type="transmembrane region" description="Helical" evidence="11">
    <location>
        <begin position="411"/>
        <end position="433"/>
    </location>
</feature>
<proteinExistence type="predicted"/>
<comment type="subcellular location">
    <subcellularLocation>
        <location evidence="1">Cell membrane</location>
        <topology evidence="1">Multi-pass membrane protein</topology>
    </subcellularLocation>
    <subcellularLocation>
        <location evidence="9">Membrane</location>
        <topology evidence="9">Multi-pass membrane protein</topology>
    </subcellularLocation>
</comment>
<gene>
    <name evidence="17" type="ORF">AUP69_03740</name>
</gene>
<evidence type="ECO:0000256" key="10">
    <source>
        <dbReference type="SAM" id="MobiDB-lite"/>
    </source>
</evidence>
<protein>
    <submittedName>
        <fullName evidence="17">Na+/H+ antiporter subunit A</fullName>
    </submittedName>
</protein>
<evidence type="ECO:0000256" key="4">
    <source>
        <dbReference type="ARBA" id="ARBA00022475"/>
    </source>
</evidence>
<dbReference type="PANTHER" id="PTHR43373">
    <property type="entry name" value="NA(+)/H(+) ANTIPORTER SUBUNIT"/>
    <property type="match status" value="1"/>
</dbReference>
<dbReference type="PANTHER" id="PTHR43373:SF1">
    <property type="entry name" value="NA(+)_H(+) ANTIPORTER SUBUNIT A"/>
    <property type="match status" value="1"/>
</dbReference>
<dbReference type="Pfam" id="PF04039">
    <property type="entry name" value="MnhB"/>
    <property type="match status" value="1"/>
</dbReference>
<dbReference type="GO" id="GO:0005886">
    <property type="term" value="C:plasma membrane"/>
    <property type="evidence" value="ECO:0007669"/>
    <property type="project" value="UniProtKB-SubCell"/>
</dbReference>